<accession>A0A833GYN3</accession>
<dbReference type="Gene3D" id="1.20.5.1030">
    <property type="entry name" value="Preprotein translocase secy subunit"/>
    <property type="match status" value="1"/>
</dbReference>
<evidence type="ECO:0000256" key="3">
    <source>
        <dbReference type="ARBA" id="ARBA00022475"/>
    </source>
</evidence>
<keyword evidence="4 9" id="KW-0812">Transmembrane</keyword>
<dbReference type="GO" id="GO:0065002">
    <property type="term" value="P:intracellular protein transmembrane transport"/>
    <property type="evidence" value="ECO:0007669"/>
    <property type="project" value="UniProtKB-UniRule"/>
</dbReference>
<comment type="subunit">
    <text evidence="9">Component of the Sec protein translocase complex. Heterotrimer consisting of SecY, SecE and SecG subunits. The heterotrimers can form oligomers, although 1 heterotrimer is thought to be able to translocate proteins. Interacts with the ribosome. Interacts with SecDF, and other proteins may be involved. Interacts with SecA.</text>
</comment>
<keyword evidence="3 9" id="KW-1003">Cell membrane</keyword>
<reference evidence="10 11" key="1">
    <citation type="submission" date="2019-10" db="EMBL/GenBank/DDBJ databases">
        <title>Extracellular Electron Transfer in a Candidatus Methanoperedens spp. Enrichment Culture.</title>
        <authorList>
            <person name="Berger S."/>
            <person name="Rangel Shaw D."/>
            <person name="Berben T."/>
            <person name="In 'T Zandt M."/>
            <person name="Frank J."/>
            <person name="Reimann J."/>
            <person name="Jetten M.S.M."/>
            <person name="Welte C.U."/>
        </authorList>
    </citation>
    <scope>NUCLEOTIDE SEQUENCE [LARGE SCALE GENOMIC DNA]</scope>
    <source>
        <strain evidence="10">SB12</strain>
    </source>
</reference>
<keyword evidence="7 9" id="KW-0811">Translocation</keyword>
<dbReference type="HAMAP" id="MF_00422">
    <property type="entry name" value="SecE"/>
    <property type="match status" value="1"/>
</dbReference>
<feature type="transmembrane region" description="Helical" evidence="9">
    <location>
        <begin position="23"/>
        <end position="42"/>
    </location>
</feature>
<dbReference type="InterPro" id="IPR038379">
    <property type="entry name" value="SecE_sf"/>
</dbReference>
<keyword evidence="5 9" id="KW-0653">Protein transport</keyword>
<dbReference type="GO" id="GO:0009306">
    <property type="term" value="P:protein secretion"/>
    <property type="evidence" value="ECO:0007669"/>
    <property type="project" value="UniProtKB-UniRule"/>
</dbReference>
<dbReference type="EMBL" id="WBUI01000022">
    <property type="protein sequence ID" value="KAB2930278.1"/>
    <property type="molecule type" value="Genomic_DNA"/>
</dbReference>
<dbReference type="PANTHER" id="PTHR33910">
    <property type="entry name" value="PROTEIN TRANSLOCASE SUBUNIT SECE"/>
    <property type="match status" value="1"/>
</dbReference>
<dbReference type="Pfam" id="PF00584">
    <property type="entry name" value="SecE"/>
    <property type="match status" value="1"/>
</dbReference>
<name>A0A833GYN3_9LEPT</name>
<evidence type="ECO:0000256" key="6">
    <source>
        <dbReference type="ARBA" id="ARBA00022989"/>
    </source>
</evidence>
<dbReference type="AlphaFoldDB" id="A0A833GYN3"/>
<proteinExistence type="inferred from homology"/>
<dbReference type="Proteomes" id="UP000460298">
    <property type="component" value="Unassembled WGS sequence"/>
</dbReference>
<evidence type="ECO:0000256" key="7">
    <source>
        <dbReference type="ARBA" id="ARBA00023010"/>
    </source>
</evidence>
<evidence type="ECO:0000256" key="4">
    <source>
        <dbReference type="ARBA" id="ARBA00022692"/>
    </source>
</evidence>
<evidence type="ECO:0000256" key="5">
    <source>
        <dbReference type="ARBA" id="ARBA00022927"/>
    </source>
</evidence>
<dbReference type="GO" id="GO:0043952">
    <property type="term" value="P:protein transport by the Sec complex"/>
    <property type="evidence" value="ECO:0007669"/>
    <property type="project" value="UniProtKB-UniRule"/>
</dbReference>
<dbReference type="PANTHER" id="PTHR33910:SF1">
    <property type="entry name" value="PROTEIN TRANSLOCASE SUBUNIT SECE"/>
    <property type="match status" value="1"/>
</dbReference>
<sequence length="61" mass="7160">MWKFLKETREEMRHVVWPAREEVVNSTIVVMVSVVVISLFLYSTDFVFEKIFEFFVGLGSG</sequence>
<evidence type="ECO:0000256" key="1">
    <source>
        <dbReference type="ARBA" id="ARBA00004370"/>
    </source>
</evidence>
<evidence type="ECO:0000256" key="9">
    <source>
        <dbReference type="HAMAP-Rule" id="MF_00422"/>
    </source>
</evidence>
<comment type="similarity">
    <text evidence="9">Belongs to the SecE/SEC61-gamma family.</text>
</comment>
<dbReference type="InterPro" id="IPR001901">
    <property type="entry name" value="Translocase_SecE/Sec61-g"/>
</dbReference>
<evidence type="ECO:0000256" key="8">
    <source>
        <dbReference type="ARBA" id="ARBA00023136"/>
    </source>
</evidence>
<keyword evidence="8 9" id="KW-0472">Membrane</keyword>
<comment type="subcellular location">
    <subcellularLocation>
        <location evidence="9">Cell membrane</location>
        <topology evidence="9">Single-pass membrane protein</topology>
    </subcellularLocation>
    <subcellularLocation>
        <location evidence="1">Membrane</location>
    </subcellularLocation>
</comment>
<evidence type="ECO:0000313" key="10">
    <source>
        <dbReference type="EMBL" id="KAB2930278.1"/>
    </source>
</evidence>
<organism evidence="10 11">
    <name type="scientific">Leptonema illini</name>
    <dbReference type="NCBI Taxonomy" id="183"/>
    <lineage>
        <taxon>Bacteria</taxon>
        <taxon>Pseudomonadati</taxon>
        <taxon>Spirochaetota</taxon>
        <taxon>Spirochaetia</taxon>
        <taxon>Leptospirales</taxon>
        <taxon>Leptospiraceae</taxon>
        <taxon>Leptonema</taxon>
    </lineage>
</organism>
<protein>
    <recommendedName>
        <fullName evidence="9">Protein translocase subunit SecE</fullName>
    </recommendedName>
</protein>
<dbReference type="GO" id="GO:0008320">
    <property type="term" value="F:protein transmembrane transporter activity"/>
    <property type="evidence" value="ECO:0007669"/>
    <property type="project" value="UniProtKB-UniRule"/>
</dbReference>
<evidence type="ECO:0000256" key="2">
    <source>
        <dbReference type="ARBA" id="ARBA00022448"/>
    </source>
</evidence>
<comment type="caution">
    <text evidence="10">The sequence shown here is derived from an EMBL/GenBank/DDBJ whole genome shotgun (WGS) entry which is preliminary data.</text>
</comment>
<gene>
    <name evidence="9 10" type="primary">secE</name>
    <name evidence="10" type="ORF">F9K24_17445</name>
</gene>
<evidence type="ECO:0000313" key="11">
    <source>
        <dbReference type="Proteomes" id="UP000460298"/>
    </source>
</evidence>
<dbReference type="GO" id="GO:0006605">
    <property type="term" value="P:protein targeting"/>
    <property type="evidence" value="ECO:0007669"/>
    <property type="project" value="UniProtKB-UniRule"/>
</dbReference>
<dbReference type="InterPro" id="IPR005807">
    <property type="entry name" value="SecE_bac"/>
</dbReference>
<keyword evidence="2 9" id="KW-0813">Transport</keyword>
<dbReference type="NCBIfam" id="TIGR00964">
    <property type="entry name" value="secE_bact"/>
    <property type="match status" value="1"/>
</dbReference>
<keyword evidence="6 9" id="KW-1133">Transmembrane helix</keyword>
<dbReference type="GO" id="GO:0005886">
    <property type="term" value="C:plasma membrane"/>
    <property type="evidence" value="ECO:0007669"/>
    <property type="project" value="UniProtKB-SubCell"/>
</dbReference>
<comment type="function">
    <text evidence="9">Essential subunit of the Sec protein translocation channel SecYEG. Clamps together the 2 halves of SecY. May contact the channel plug during translocation.</text>
</comment>